<evidence type="ECO:0000313" key="13">
    <source>
        <dbReference type="Proteomes" id="UP000002358"/>
    </source>
</evidence>
<evidence type="ECO:0000256" key="2">
    <source>
        <dbReference type="ARBA" id="ARBA00007717"/>
    </source>
</evidence>
<feature type="domain" description="Peptidase M28" evidence="11">
    <location>
        <begin position="214"/>
        <end position="328"/>
    </location>
</feature>
<feature type="transmembrane region" description="Helical" evidence="10">
    <location>
        <begin position="17"/>
        <end position="38"/>
    </location>
</feature>
<dbReference type="PANTHER" id="PTHR31826">
    <property type="entry name" value="NICALIN"/>
    <property type="match status" value="1"/>
</dbReference>
<name>A0A7M7G6Y4_NASVI</name>
<dbReference type="InParanoid" id="A0A7M7G6Y4"/>
<evidence type="ECO:0000256" key="5">
    <source>
        <dbReference type="ARBA" id="ARBA00022824"/>
    </source>
</evidence>
<dbReference type="CDD" id="cd03882">
    <property type="entry name" value="M28_nicalin_like"/>
    <property type="match status" value="1"/>
</dbReference>
<evidence type="ECO:0000256" key="8">
    <source>
        <dbReference type="ARBA" id="ARBA00023180"/>
    </source>
</evidence>
<dbReference type="OMA" id="WSTSRHC"/>
<dbReference type="GO" id="GO:0009966">
    <property type="term" value="P:regulation of signal transduction"/>
    <property type="evidence" value="ECO:0007669"/>
    <property type="project" value="InterPro"/>
</dbReference>
<evidence type="ECO:0000256" key="3">
    <source>
        <dbReference type="ARBA" id="ARBA00022692"/>
    </source>
</evidence>
<evidence type="ECO:0000256" key="9">
    <source>
        <dbReference type="PIRNR" id="PIRNR011018"/>
    </source>
</evidence>
<keyword evidence="6 10" id="KW-1133">Transmembrane helix</keyword>
<dbReference type="EnsemblMetazoa" id="XM_001604907">
    <property type="protein sequence ID" value="XP_001604957"/>
    <property type="gene ID" value="LOC100121347"/>
</dbReference>
<reference evidence="12" key="1">
    <citation type="submission" date="2021-01" db="UniProtKB">
        <authorList>
            <consortium name="EnsemblMetazoa"/>
        </authorList>
    </citation>
    <scope>IDENTIFICATION</scope>
</reference>
<accession>A0A7M7G6Y4</accession>
<dbReference type="KEGG" id="nvi:100121347"/>
<dbReference type="Pfam" id="PF04389">
    <property type="entry name" value="Peptidase_M28"/>
    <property type="match status" value="1"/>
</dbReference>
<evidence type="ECO:0000259" key="11">
    <source>
        <dbReference type="Pfam" id="PF04389"/>
    </source>
</evidence>
<protein>
    <recommendedName>
        <fullName evidence="9">Nicalin</fullName>
    </recommendedName>
</protein>
<gene>
    <name evidence="12" type="primary">100121347</name>
</gene>
<keyword evidence="5" id="KW-0256">Endoplasmic reticulum</keyword>
<sequence length="556" mass="61417">MWVEECDSFAELCRGYLPYYLLIVLPIFIIISPANPVAASHEFPAFRMSQYDLHGVPHGCRSAPISLEARSLTGWSTSRHCIVARALDLTPETFQSIRQKAGALIVVLPENINKLTHEEKQHIMALEESMIYGPETPIPVYFTQWNPELQVILEDVEHGFITDEKAGSAAEALFNSISASGYQVVVSTGQAVAKTDVKVATLQGKLTGTGAEDKLPTIAVVAHYDSTGVATELSFGAESNASGLAMLLELARLFSVLYSIGRSRPRHNLVFIVTGAGKLNFQGSKKWLEDQLDGLEGSVIQDASYVICLDSVSSSDNLYVHVSKPPKETSAGGLFFKELKAASDGLGYGSNVEGVHKKINLAEESLAWEHERYSIRRLPAATLSSLKSHEDPLRNTILDTMQEGQIDRLHKHTSIVAEALARHMYNISYSQIFAEPLSVSKDSLKMWMDFLASQPRSAPLLADKHNPLVNTLKEALQKYLGDVKMTLHTPDKRDPEFVFYDVTKASLNVYSVKPAVFDLFLTIAIVLYLGAVYLVVHNFPHVYNLATRMSSRSKMS</sequence>
<dbReference type="OrthoDB" id="5913609at2759"/>
<dbReference type="SUPFAM" id="SSF53187">
    <property type="entry name" value="Zn-dependent exopeptidases"/>
    <property type="match status" value="1"/>
</dbReference>
<keyword evidence="8" id="KW-0325">Glycoprotein</keyword>
<proteinExistence type="inferred from homology"/>
<comment type="similarity">
    <text evidence="2 9">Belongs to the nicastrin family.</text>
</comment>
<evidence type="ECO:0000256" key="7">
    <source>
        <dbReference type="ARBA" id="ARBA00023136"/>
    </source>
</evidence>
<dbReference type="AlphaFoldDB" id="A0A7M7G6Y4"/>
<dbReference type="Gene3D" id="3.40.630.10">
    <property type="entry name" value="Zn peptidases"/>
    <property type="match status" value="1"/>
</dbReference>
<dbReference type="GO" id="GO:0005789">
    <property type="term" value="C:endoplasmic reticulum membrane"/>
    <property type="evidence" value="ECO:0007669"/>
    <property type="project" value="UniProtKB-SubCell"/>
</dbReference>
<dbReference type="Proteomes" id="UP000002358">
    <property type="component" value="Chromosome 5"/>
</dbReference>
<feature type="transmembrane region" description="Helical" evidence="10">
    <location>
        <begin position="515"/>
        <end position="536"/>
    </location>
</feature>
<keyword evidence="13" id="KW-1185">Reference proteome</keyword>
<dbReference type="InterPro" id="IPR016574">
    <property type="entry name" value="Nicalin"/>
</dbReference>
<dbReference type="SMR" id="A0A7M7G6Y4"/>
<evidence type="ECO:0000256" key="4">
    <source>
        <dbReference type="ARBA" id="ARBA00022729"/>
    </source>
</evidence>
<keyword evidence="4" id="KW-0732">Signal</keyword>
<keyword evidence="7 10" id="KW-0472">Membrane</keyword>
<evidence type="ECO:0000256" key="1">
    <source>
        <dbReference type="ARBA" id="ARBA00004389"/>
    </source>
</evidence>
<dbReference type="InterPro" id="IPR007484">
    <property type="entry name" value="Peptidase_M28"/>
</dbReference>
<dbReference type="FunCoup" id="A0A7M7G6Y4">
    <property type="interactions" value="2043"/>
</dbReference>
<keyword evidence="3 10" id="KW-0812">Transmembrane</keyword>
<evidence type="ECO:0000256" key="10">
    <source>
        <dbReference type="SAM" id="Phobius"/>
    </source>
</evidence>
<evidence type="ECO:0000256" key="6">
    <source>
        <dbReference type="ARBA" id="ARBA00022989"/>
    </source>
</evidence>
<evidence type="ECO:0000313" key="12">
    <source>
        <dbReference type="EnsemblMetazoa" id="XP_001604957"/>
    </source>
</evidence>
<comment type="subcellular location">
    <subcellularLocation>
        <location evidence="1">Endoplasmic reticulum membrane</location>
        <topology evidence="1">Single-pass membrane protein</topology>
    </subcellularLocation>
</comment>
<dbReference type="PIRSF" id="PIRSF011018">
    <property type="entry name" value="Nicalin"/>
    <property type="match status" value="1"/>
</dbReference>
<organism evidence="12 13">
    <name type="scientific">Nasonia vitripennis</name>
    <name type="common">Parasitic wasp</name>
    <dbReference type="NCBI Taxonomy" id="7425"/>
    <lineage>
        <taxon>Eukaryota</taxon>
        <taxon>Metazoa</taxon>
        <taxon>Ecdysozoa</taxon>
        <taxon>Arthropoda</taxon>
        <taxon>Hexapoda</taxon>
        <taxon>Insecta</taxon>
        <taxon>Pterygota</taxon>
        <taxon>Neoptera</taxon>
        <taxon>Endopterygota</taxon>
        <taxon>Hymenoptera</taxon>
        <taxon>Apocrita</taxon>
        <taxon>Proctotrupomorpha</taxon>
        <taxon>Chalcidoidea</taxon>
        <taxon>Pteromalidae</taxon>
        <taxon>Pteromalinae</taxon>
        <taxon>Nasonia</taxon>
    </lineage>
</organism>